<gene>
    <name evidence="1" type="ORF">METZ01_LOCUS24730</name>
</gene>
<reference evidence="1" key="1">
    <citation type="submission" date="2018-05" db="EMBL/GenBank/DDBJ databases">
        <authorList>
            <person name="Lanie J.A."/>
            <person name="Ng W.-L."/>
            <person name="Kazmierczak K.M."/>
            <person name="Andrzejewski T.M."/>
            <person name="Davidsen T.M."/>
            <person name="Wayne K.J."/>
            <person name="Tettelin H."/>
            <person name="Glass J.I."/>
            <person name="Rusch D."/>
            <person name="Podicherti R."/>
            <person name="Tsui H.-C.T."/>
            <person name="Winkler M.E."/>
        </authorList>
    </citation>
    <scope>NUCLEOTIDE SEQUENCE</scope>
</reference>
<accession>A0A381PXU7</accession>
<sequence>MTLLLFFVQEPAAVNLSLANSRIFDIKTPAKSLFEALDGIRVQLDGSI</sequence>
<name>A0A381PXU7_9ZZZZ</name>
<organism evidence="1">
    <name type="scientific">marine metagenome</name>
    <dbReference type="NCBI Taxonomy" id="408172"/>
    <lineage>
        <taxon>unclassified sequences</taxon>
        <taxon>metagenomes</taxon>
        <taxon>ecological metagenomes</taxon>
    </lineage>
</organism>
<protein>
    <submittedName>
        <fullName evidence="1">Uncharacterized protein</fullName>
    </submittedName>
</protein>
<evidence type="ECO:0000313" key="1">
    <source>
        <dbReference type="EMBL" id="SUZ71876.1"/>
    </source>
</evidence>
<dbReference type="EMBL" id="UINC01001136">
    <property type="protein sequence ID" value="SUZ71876.1"/>
    <property type="molecule type" value="Genomic_DNA"/>
</dbReference>
<proteinExistence type="predicted"/>
<dbReference type="AlphaFoldDB" id="A0A381PXU7"/>